<dbReference type="EMBL" id="JACCHK010000001">
    <property type="protein sequence ID" value="NYH41221.1"/>
    <property type="molecule type" value="Genomic_DNA"/>
</dbReference>
<dbReference type="Pfam" id="PF04237">
    <property type="entry name" value="YjbR"/>
    <property type="match status" value="1"/>
</dbReference>
<evidence type="ECO:0000313" key="2">
    <source>
        <dbReference type="Proteomes" id="UP000523545"/>
    </source>
</evidence>
<accession>A0A7Y9WX82</accession>
<evidence type="ECO:0000313" key="1">
    <source>
        <dbReference type="EMBL" id="NYH41221.1"/>
    </source>
</evidence>
<reference evidence="1 2" key="1">
    <citation type="submission" date="2020-07" db="EMBL/GenBank/DDBJ databases">
        <title>Sequencing the genomes of 1000 actinobacteria strains.</title>
        <authorList>
            <person name="Klenk H.-P."/>
        </authorList>
    </citation>
    <scope>NUCLEOTIDE SEQUENCE [LARGE SCALE GENOMIC DNA]</scope>
    <source>
        <strain evidence="1 2">DSM 45876</strain>
    </source>
</reference>
<comment type="caution">
    <text evidence="1">The sequence shown here is derived from an EMBL/GenBank/DDBJ whole genome shotgun (WGS) entry which is preliminary data.</text>
</comment>
<dbReference type="AlphaFoldDB" id="A0A7Y9WX82"/>
<sequence length="134" mass="14907">MPSWEDVRRIALALPEATERPSYDGLPAWRVRDKPFVWERPLRRADLDALGDAAPDGPLLGVRVADLGVKEALLADDPSVYLTTPHFDGYAAVLVRLDRINLPELTEVVTEAWYARAPKRLAAAHRADQEPTNA</sequence>
<dbReference type="Proteomes" id="UP000523545">
    <property type="component" value="Unassembled WGS sequence"/>
</dbReference>
<evidence type="ECO:0008006" key="3">
    <source>
        <dbReference type="Google" id="ProtNLM"/>
    </source>
</evidence>
<dbReference type="InterPro" id="IPR058532">
    <property type="entry name" value="YjbR/MT2646/Rv2570-like"/>
</dbReference>
<dbReference type="RefSeq" id="WP_179779239.1">
    <property type="nucleotide sequence ID" value="NZ_JACCHK010000001.1"/>
</dbReference>
<proteinExistence type="predicted"/>
<gene>
    <name evidence="1" type="ORF">HNR22_000948</name>
</gene>
<protein>
    <recommendedName>
        <fullName evidence="3">YjbR protein</fullName>
    </recommendedName>
</protein>
<name>A0A7Y9WX82_9ACTN</name>
<keyword evidence="2" id="KW-1185">Reference proteome</keyword>
<organism evidence="1 2">
    <name type="scientific">Micromonospora jinlongensis</name>
    <dbReference type="NCBI Taxonomy" id="1287877"/>
    <lineage>
        <taxon>Bacteria</taxon>
        <taxon>Bacillati</taxon>
        <taxon>Actinomycetota</taxon>
        <taxon>Actinomycetes</taxon>
        <taxon>Micromonosporales</taxon>
        <taxon>Micromonosporaceae</taxon>
        <taxon>Micromonospora</taxon>
    </lineage>
</organism>